<dbReference type="InterPro" id="IPR053178">
    <property type="entry name" value="Osmoadaptation_assoc"/>
</dbReference>
<dbReference type="Proteomes" id="UP001172673">
    <property type="component" value="Unassembled WGS sequence"/>
</dbReference>
<comment type="caution">
    <text evidence="1">The sequence shown here is derived from an EMBL/GenBank/DDBJ whole genome shotgun (WGS) entry which is preliminary data.</text>
</comment>
<protein>
    <submittedName>
        <fullName evidence="1">Uncharacterized protein</fullName>
    </submittedName>
</protein>
<dbReference type="PANTHER" id="PTHR38111">
    <property type="entry name" value="ZN(2)-C6 FUNGAL-TYPE DOMAIN-CONTAINING PROTEIN-RELATED"/>
    <property type="match status" value="1"/>
</dbReference>
<evidence type="ECO:0000313" key="1">
    <source>
        <dbReference type="EMBL" id="KAJ9610207.1"/>
    </source>
</evidence>
<accession>A0AA38XBC2</accession>
<dbReference type="EMBL" id="JAPDRK010000007">
    <property type="protein sequence ID" value="KAJ9610207.1"/>
    <property type="molecule type" value="Genomic_DNA"/>
</dbReference>
<name>A0AA38XBC2_9EURO</name>
<proteinExistence type="predicted"/>
<dbReference type="AlphaFoldDB" id="A0AA38XBC2"/>
<gene>
    <name evidence="1" type="ORF">H2200_004984</name>
</gene>
<sequence>MCLSPGFNETELLCTRFAHAIESTKGTAFTLELGGNHLPQLPMRIGSSKVLDSAVACALAAFTGLQCPHRVTKQYQHKLYIQALSDMRQAVEESRDMDFEAVFAAMILLGDYEVCSRTENALDHAKGAEAILKAWGPGRLKSAWAMDLLDVMGTRLIAASISTGEECFLDGPEWAEVFDLGISRSSTSFHNWASYKYLKAFARLANIVRLLRHEATDISPPTKQMITGLWIQVSDLNTEVETLMHDPTVVCEQTSRDKSNPFETYYRFSKVQVCEKFSHVWKIYILVSTMMEYYLPAQLTSEDQEKRAQAAINICKCFEFLRPLKPMGTMFLHLNLPRAAAALPQPYQSWAFSAYTEIVESALSIGVDITGPTELLKRLIAGWNLSSCREWWLGGWS</sequence>
<evidence type="ECO:0000313" key="2">
    <source>
        <dbReference type="Proteomes" id="UP001172673"/>
    </source>
</evidence>
<keyword evidence="2" id="KW-1185">Reference proteome</keyword>
<reference evidence="1" key="1">
    <citation type="submission" date="2022-10" db="EMBL/GenBank/DDBJ databases">
        <title>Culturing micro-colonial fungi from biological soil crusts in the Mojave desert and describing Neophaeococcomyces mojavensis, and introducing the new genera and species Taxawa tesnikishii.</title>
        <authorList>
            <person name="Kurbessoian T."/>
            <person name="Stajich J.E."/>
        </authorList>
    </citation>
    <scope>NUCLEOTIDE SEQUENCE</scope>
    <source>
        <strain evidence="1">TK_41</strain>
    </source>
</reference>
<dbReference type="PANTHER" id="PTHR38111:SF2">
    <property type="entry name" value="FINGER DOMAIN PROTEIN, PUTATIVE (AFU_ORTHOLOGUE AFUA_1G01560)-RELATED"/>
    <property type="match status" value="1"/>
</dbReference>
<organism evidence="1 2">
    <name type="scientific">Cladophialophora chaetospira</name>
    <dbReference type="NCBI Taxonomy" id="386627"/>
    <lineage>
        <taxon>Eukaryota</taxon>
        <taxon>Fungi</taxon>
        <taxon>Dikarya</taxon>
        <taxon>Ascomycota</taxon>
        <taxon>Pezizomycotina</taxon>
        <taxon>Eurotiomycetes</taxon>
        <taxon>Chaetothyriomycetidae</taxon>
        <taxon>Chaetothyriales</taxon>
        <taxon>Herpotrichiellaceae</taxon>
        <taxon>Cladophialophora</taxon>
    </lineage>
</organism>